<feature type="transmembrane region" description="Helical" evidence="8">
    <location>
        <begin position="252"/>
        <end position="272"/>
    </location>
</feature>
<feature type="compositionally biased region" description="Low complexity" evidence="7">
    <location>
        <begin position="50"/>
        <end position="66"/>
    </location>
</feature>
<evidence type="ECO:0000256" key="1">
    <source>
        <dbReference type="ARBA" id="ARBA00004141"/>
    </source>
</evidence>
<comment type="caution">
    <text evidence="9">The sequence shown here is derived from an EMBL/GenBank/DDBJ whole genome shotgun (WGS) entry which is preliminary data.</text>
</comment>
<evidence type="ECO:0000256" key="5">
    <source>
        <dbReference type="ARBA" id="ARBA00022989"/>
    </source>
</evidence>
<keyword evidence="5 8" id="KW-1133">Transmembrane helix</keyword>
<dbReference type="PANTHER" id="PTHR12316">
    <property type="entry name" value="NINJURIN-RELATED"/>
    <property type="match status" value="1"/>
</dbReference>
<accession>A0ABQ9ZRW8</accession>
<feature type="compositionally biased region" description="Basic and acidic residues" evidence="7">
    <location>
        <begin position="96"/>
        <end position="106"/>
    </location>
</feature>
<keyword evidence="6 8" id="KW-0472">Membrane</keyword>
<dbReference type="Proteomes" id="UP001234178">
    <property type="component" value="Unassembled WGS sequence"/>
</dbReference>
<keyword evidence="3 8" id="KW-0812">Transmembrane</keyword>
<evidence type="ECO:0000313" key="9">
    <source>
        <dbReference type="EMBL" id="KAK4015661.1"/>
    </source>
</evidence>
<comment type="similarity">
    <text evidence="2">Belongs to the ninjurin family.</text>
</comment>
<dbReference type="EMBL" id="JAOYFB010000005">
    <property type="protein sequence ID" value="KAK4015661.1"/>
    <property type="molecule type" value="Genomic_DNA"/>
</dbReference>
<evidence type="ECO:0000313" key="10">
    <source>
        <dbReference type="Proteomes" id="UP001234178"/>
    </source>
</evidence>
<feature type="compositionally biased region" description="Basic and acidic residues" evidence="7">
    <location>
        <begin position="19"/>
        <end position="30"/>
    </location>
</feature>
<feature type="compositionally biased region" description="Basic and acidic residues" evidence="7">
    <location>
        <begin position="1"/>
        <end position="11"/>
    </location>
</feature>
<feature type="region of interest" description="Disordered" evidence="7">
    <location>
        <begin position="1"/>
        <end position="166"/>
    </location>
</feature>
<sequence>MASNERHERNPANDPEEIIPLKEIIEKTAEPVDEAIDVPTVAAAPSNPRDNVGVDDGLLDDGNAAGPTGPKPYPAGPDATEPGEFDVEEPEIGGGRGEHPRPEPRPRPRPAGPDATDPGEVDVEEPEISGGRGEHPRPGPRPRSRPDNPWKPGGPMYPHDRPDPSVNNGINYTTKKNIAQGMMDIALLTANASQLRYVMRSPYWDIYHQVNITLISISIALQIIAGVLLVFISRYDYKKKESKDVTQIMSDVVVIFIFAITVVNIFIATFGVDDERTTFLRWKQATTGDASSEPLFVISNVANSSHVHP</sequence>
<feature type="compositionally biased region" description="Acidic residues" evidence="7">
    <location>
        <begin position="117"/>
        <end position="127"/>
    </location>
</feature>
<evidence type="ECO:0000256" key="2">
    <source>
        <dbReference type="ARBA" id="ARBA00008141"/>
    </source>
</evidence>
<dbReference type="InterPro" id="IPR007007">
    <property type="entry name" value="Ninjurin"/>
</dbReference>
<evidence type="ECO:0000256" key="3">
    <source>
        <dbReference type="ARBA" id="ARBA00022692"/>
    </source>
</evidence>
<evidence type="ECO:0000256" key="6">
    <source>
        <dbReference type="ARBA" id="ARBA00023136"/>
    </source>
</evidence>
<keyword evidence="10" id="KW-1185">Reference proteome</keyword>
<feature type="compositionally biased region" description="Acidic residues" evidence="7">
    <location>
        <begin position="81"/>
        <end position="91"/>
    </location>
</feature>
<protein>
    <recommendedName>
        <fullName evidence="11">Ninjurin-1</fullName>
    </recommendedName>
</protein>
<evidence type="ECO:0000256" key="4">
    <source>
        <dbReference type="ARBA" id="ARBA00022889"/>
    </source>
</evidence>
<dbReference type="PANTHER" id="PTHR12316:SF17">
    <property type="entry name" value="NINJURIN C, ISOFORM D"/>
    <property type="match status" value="1"/>
</dbReference>
<proteinExistence type="inferred from homology"/>
<keyword evidence="4" id="KW-0130">Cell adhesion</keyword>
<evidence type="ECO:0000256" key="7">
    <source>
        <dbReference type="SAM" id="MobiDB-lite"/>
    </source>
</evidence>
<reference evidence="9 10" key="1">
    <citation type="journal article" date="2023" name="Nucleic Acids Res.">
        <title>The hologenome of Daphnia magna reveals possible DNA methylation and microbiome-mediated evolution of the host genome.</title>
        <authorList>
            <person name="Chaturvedi A."/>
            <person name="Li X."/>
            <person name="Dhandapani V."/>
            <person name="Marshall H."/>
            <person name="Kissane S."/>
            <person name="Cuenca-Cambronero M."/>
            <person name="Asole G."/>
            <person name="Calvet F."/>
            <person name="Ruiz-Romero M."/>
            <person name="Marangio P."/>
            <person name="Guigo R."/>
            <person name="Rago D."/>
            <person name="Mirbahai L."/>
            <person name="Eastwood N."/>
            <person name="Colbourne J.K."/>
            <person name="Zhou J."/>
            <person name="Mallon E."/>
            <person name="Orsini L."/>
        </authorList>
    </citation>
    <scope>NUCLEOTIDE SEQUENCE [LARGE SCALE GENOMIC DNA]</scope>
    <source>
        <strain evidence="9">LRV0_1</strain>
    </source>
</reference>
<dbReference type="Pfam" id="PF04923">
    <property type="entry name" value="Ninjurin"/>
    <property type="match status" value="1"/>
</dbReference>
<comment type="subcellular location">
    <subcellularLocation>
        <location evidence="1">Membrane</location>
        <topology evidence="1">Multi-pass membrane protein</topology>
    </subcellularLocation>
</comment>
<gene>
    <name evidence="9" type="ORF">OUZ56_030635</name>
</gene>
<evidence type="ECO:0008006" key="11">
    <source>
        <dbReference type="Google" id="ProtNLM"/>
    </source>
</evidence>
<name>A0ABQ9ZRW8_9CRUS</name>
<feature type="transmembrane region" description="Helical" evidence="8">
    <location>
        <begin position="210"/>
        <end position="232"/>
    </location>
</feature>
<evidence type="ECO:0000256" key="8">
    <source>
        <dbReference type="SAM" id="Phobius"/>
    </source>
</evidence>
<organism evidence="9 10">
    <name type="scientific">Daphnia magna</name>
    <dbReference type="NCBI Taxonomy" id="35525"/>
    <lineage>
        <taxon>Eukaryota</taxon>
        <taxon>Metazoa</taxon>
        <taxon>Ecdysozoa</taxon>
        <taxon>Arthropoda</taxon>
        <taxon>Crustacea</taxon>
        <taxon>Branchiopoda</taxon>
        <taxon>Diplostraca</taxon>
        <taxon>Cladocera</taxon>
        <taxon>Anomopoda</taxon>
        <taxon>Daphniidae</taxon>
        <taxon>Daphnia</taxon>
    </lineage>
</organism>